<organism evidence="3 4">
    <name type="scientific">Ignelater luminosus</name>
    <name type="common">Cucubano</name>
    <name type="synonym">Pyrophorus luminosus</name>
    <dbReference type="NCBI Taxonomy" id="2038154"/>
    <lineage>
        <taxon>Eukaryota</taxon>
        <taxon>Metazoa</taxon>
        <taxon>Ecdysozoa</taxon>
        <taxon>Arthropoda</taxon>
        <taxon>Hexapoda</taxon>
        <taxon>Insecta</taxon>
        <taxon>Pterygota</taxon>
        <taxon>Neoptera</taxon>
        <taxon>Endopterygota</taxon>
        <taxon>Coleoptera</taxon>
        <taxon>Polyphaga</taxon>
        <taxon>Elateriformia</taxon>
        <taxon>Elateroidea</taxon>
        <taxon>Elateridae</taxon>
        <taxon>Agrypninae</taxon>
        <taxon>Pyrophorini</taxon>
        <taxon>Ignelater</taxon>
    </lineage>
</organism>
<feature type="binding site" evidence="1">
    <location>
        <position position="21"/>
    </location>
    <ligand>
        <name>Zn(2+)</name>
        <dbReference type="ChEBI" id="CHEBI:29105"/>
    </ligand>
</feature>
<gene>
    <name evidence="3" type="ORF">ILUMI_17448</name>
</gene>
<dbReference type="AlphaFoldDB" id="A0A8K0CK34"/>
<accession>A0A8K0CK34</accession>
<feature type="binding site" evidence="1">
    <location>
        <position position="71"/>
    </location>
    <ligand>
        <name>Zn(2+)</name>
        <dbReference type="ChEBI" id="CHEBI:29105"/>
    </ligand>
</feature>
<dbReference type="SMART" id="SM00868">
    <property type="entry name" value="zf-AD"/>
    <property type="match status" value="1"/>
</dbReference>
<dbReference type="SUPFAM" id="SSF57716">
    <property type="entry name" value="Glucocorticoid receptor-like (DNA-binding domain)"/>
    <property type="match status" value="1"/>
</dbReference>
<proteinExistence type="predicted"/>
<protein>
    <recommendedName>
        <fullName evidence="2">ZAD domain-containing protein</fullName>
    </recommendedName>
</protein>
<dbReference type="Proteomes" id="UP000801492">
    <property type="component" value="Unassembled WGS sequence"/>
</dbReference>
<feature type="binding site" evidence="1">
    <location>
        <position position="18"/>
    </location>
    <ligand>
        <name>Zn(2+)</name>
        <dbReference type="ChEBI" id="CHEBI:29105"/>
    </ligand>
</feature>
<dbReference type="GO" id="GO:0008270">
    <property type="term" value="F:zinc ion binding"/>
    <property type="evidence" value="ECO:0007669"/>
    <property type="project" value="UniProtKB-UniRule"/>
</dbReference>
<dbReference type="GO" id="GO:0005634">
    <property type="term" value="C:nucleus"/>
    <property type="evidence" value="ECO:0007669"/>
    <property type="project" value="InterPro"/>
</dbReference>
<dbReference type="PROSITE" id="PS51915">
    <property type="entry name" value="ZAD"/>
    <property type="match status" value="1"/>
</dbReference>
<evidence type="ECO:0000313" key="3">
    <source>
        <dbReference type="EMBL" id="KAF2888725.1"/>
    </source>
</evidence>
<evidence type="ECO:0000256" key="1">
    <source>
        <dbReference type="PROSITE-ProRule" id="PRU01263"/>
    </source>
</evidence>
<dbReference type="Pfam" id="PF07776">
    <property type="entry name" value="zf-AD"/>
    <property type="match status" value="1"/>
</dbReference>
<dbReference type="OrthoDB" id="8685330at2759"/>
<evidence type="ECO:0000259" key="2">
    <source>
        <dbReference type="PROSITE" id="PS51915"/>
    </source>
</evidence>
<keyword evidence="1" id="KW-0479">Metal-binding</keyword>
<keyword evidence="1" id="KW-0863">Zinc-finger</keyword>
<sequence>MNKNSLITPAISFQKNICRTCLCKITAEDSTPIFSDEEFVNGQSLRQVFVEVTCTLIDPLEKLPGSMCRECVEKLKNAVNFKRGIEKADKTLRSKLRLAELSFHMGRADSIESMLDSFCDEIYSTVNNNKIHNITPKCENINNNANQENNNTPNKNSIKIVNQTNKDNATLTRNVNSKKKSSDFKNFSGKDFIEDFLNQQDTRHKPIEDLSIELSNCTKVYSNKNKSSNISESEQNQYILIVQEVPDLIKDELIINAPEFIEDEVILLENKAEIIEIPDSPIPSVLQADCDTTSSNTLVKQNDFDPVIHIPIINNHSSSDDQLAAEMAWIENNLEDLGTLTEDNMIGCNKCDKRFTVRCFIL</sequence>
<keyword evidence="1" id="KW-0862">Zinc</keyword>
<dbReference type="InterPro" id="IPR012934">
    <property type="entry name" value="Znf_AD"/>
</dbReference>
<keyword evidence="4" id="KW-1185">Reference proteome</keyword>
<name>A0A8K0CK34_IGNLU</name>
<dbReference type="Gene3D" id="3.40.1800.20">
    <property type="match status" value="1"/>
</dbReference>
<comment type="caution">
    <text evidence="3">The sequence shown here is derived from an EMBL/GenBank/DDBJ whole genome shotgun (WGS) entry which is preliminary data.</text>
</comment>
<feature type="binding site" evidence="1">
    <location>
        <position position="68"/>
    </location>
    <ligand>
        <name>Zn(2+)</name>
        <dbReference type="ChEBI" id="CHEBI:29105"/>
    </ligand>
</feature>
<feature type="domain" description="ZAD" evidence="2">
    <location>
        <begin position="16"/>
        <end position="95"/>
    </location>
</feature>
<evidence type="ECO:0000313" key="4">
    <source>
        <dbReference type="Proteomes" id="UP000801492"/>
    </source>
</evidence>
<reference evidence="3" key="1">
    <citation type="submission" date="2019-08" db="EMBL/GenBank/DDBJ databases">
        <title>The genome of the North American firefly Photinus pyralis.</title>
        <authorList>
            <consortium name="Photinus pyralis genome working group"/>
            <person name="Fallon T.R."/>
            <person name="Sander Lower S.E."/>
            <person name="Weng J.-K."/>
        </authorList>
    </citation>
    <scope>NUCLEOTIDE SEQUENCE</scope>
    <source>
        <strain evidence="3">TRF0915ILg1</strain>
        <tissue evidence="3">Whole body</tissue>
    </source>
</reference>
<dbReference type="EMBL" id="VTPC01074457">
    <property type="protein sequence ID" value="KAF2888725.1"/>
    <property type="molecule type" value="Genomic_DNA"/>
</dbReference>